<comment type="caution">
    <text evidence="5">The sequence shown here is derived from an EMBL/GenBank/DDBJ whole genome shotgun (WGS) entry which is preliminary data.</text>
</comment>
<keyword evidence="2" id="KW-0472">Membrane</keyword>
<feature type="signal peptide" evidence="3">
    <location>
        <begin position="1"/>
        <end position="23"/>
    </location>
</feature>
<evidence type="ECO:0000259" key="4">
    <source>
        <dbReference type="Pfam" id="PF13559"/>
    </source>
</evidence>
<evidence type="ECO:0000256" key="3">
    <source>
        <dbReference type="SAM" id="SignalP"/>
    </source>
</evidence>
<dbReference type="RefSeq" id="WP_230216737.1">
    <property type="nucleotide sequence ID" value="NZ_JAJKFT010000004.1"/>
</dbReference>
<protein>
    <submittedName>
        <fullName evidence="5">DUF4129 domain-containing protein</fullName>
    </submittedName>
</protein>
<sequence length="278" mass="32081">MSALRTCRNVAPILLLFSLVAVAGAQEWWENERAKGHVEEPVATTKEELSQLPSAAWYDAEKDGLARVEVTPPPTNDYRPSPPTPPSPTKRWSWWPDFSWMSALFDGGLWSLASIMLYTLVLVILGVIAYLIYRYFENEDPLSTGSNDRKRPEEFDTTTQVDRLESLPFQVKRPDSDLLAEARRCYDNGDFNEAIVYLFSYELVELDKRQFIRLAKGKTNGQYLREVRKNHALEDILEVTMRAFEDVFFGQRTLSRAGFERCWTQLEPFRQQLSGVVR</sequence>
<gene>
    <name evidence="5" type="ORF">LOC68_05935</name>
</gene>
<dbReference type="Pfam" id="PF13559">
    <property type="entry name" value="DUF4129"/>
    <property type="match status" value="1"/>
</dbReference>
<name>A0A9X1SF55_9BACT</name>
<accession>A0A9X1SF55</accession>
<feature type="domain" description="Protein-glutamine gamma-glutamyltransferase-like C-terminal" evidence="4">
    <location>
        <begin position="206"/>
        <end position="267"/>
    </location>
</feature>
<keyword evidence="3" id="KW-0732">Signal</keyword>
<feature type="region of interest" description="Disordered" evidence="1">
    <location>
        <begin position="68"/>
        <end position="89"/>
    </location>
</feature>
<proteinExistence type="predicted"/>
<keyword evidence="2" id="KW-1133">Transmembrane helix</keyword>
<dbReference type="InterPro" id="IPR025403">
    <property type="entry name" value="TgpA-like_C"/>
</dbReference>
<keyword evidence="6" id="KW-1185">Reference proteome</keyword>
<evidence type="ECO:0000256" key="2">
    <source>
        <dbReference type="SAM" id="Phobius"/>
    </source>
</evidence>
<dbReference type="Proteomes" id="UP001139103">
    <property type="component" value="Unassembled WGS sequence"/>
</dbReference>
<evidence type="ECO:0000313" key="6">
    <source>
        <dbReference type="Proteomes" id="UP001139103"/>
    </source>
</evidence>
<evidence type="ECO:0000256" key="1">
    <source>
        <dbReference type="SAM" id="MobiDB-lite"/>
    </source>
</evidence>
<reference evidence="5" key="1">
    <citation type="submission" date="2021-11" db="EMBL/GenBank/DDBJ databases">
        <title>Genome sequence.</title>
        <authorList>
            <person name="Sun Q."/>
        </authorList>
    </citation>
    <scope>NUCLEOTIDE SEQUENCE</scope>
    <source>
        <strain evidence="5">JC732</strain>
    </source>
</reference>
<feature type="transmembrane region" description="Helical" evidence="2">
    <location>
        <begin position="109"/>
        <end position="133"/>
    </location>
</feature>
<dbReference type="AlphaFoldDB" id="A0A9X1SF55"/>
<dbReference type="EMBL" id="JAJKFT010000004">
    <property type="protein sequence ID" value="MCC9627928.1"/>
    <property type="molecule type" value="Genomic_DNA"/>
</dbReference>
<keyword evidence="2" id="KW-0812">Transmembrane</keyword>
<feature type="chain" id="PRO_5040961483" evidence="3">
    <location>
        <begin position="24"/>
        <end position="278"/>
    </location>
</feature>
<organism evidence="5 6">
    <name type="scientific">Blastopirellula sediminis</name>
    <dbReference type="NCBI Taxonomy" id="2894196"/>
    <lineage>
        <taxon>Bacteria</taxon>
        <taxon>Pseudomonadati</taxon>
        <taxon>Planctomycetota</taxon>
        <taxon>Planctomycetia</taxon>
        <taxon>Pirellulales</taxon>
        <taxon>Pirellulaceae</taxon>
        <taxon>Blastopirellula</taxon>
    </lineage>
</organism>
<feature type="compositionally biased region" description="Pro residues" evidence="1">
    <location>
        <begin position="71"/>
        <end position="88"/>
    </location>
</feature>
<evidence type="ECO:0000313" key="5">
    <source>
        <dbReference type="EMBL" id="MCC9627928.1"/>
    </source>
</evidence>